<dbReference type="Pfam" id="PF00004">
    <property type="entry name" value="AAA"/>
    <property type="match status" value="1"/>
</dbReference>
<dbReference type="Proteomes" id="UP000051568">
    <property type="component" value="Unassembled WGS sequence"/>
</dbReference>
<dbReference type="AlphaFoldDB" id="A0A0R2IQY7"/>
<keyword evidence="3 5" id="KW-0067">ATP-binding</keyword>
<dbReference type="SMART" id="SM00382">
    <property type="entry name" value="AAA"/>
    <property type="match status" value="1"/>
</dbReference>
<dbReference type="HAMAP" id="MF_00249">
    <property type="entry name" value="HslU"/>
    <property type="match status" value="1"/>
</dbReference>
<accession>A0A0R2IQY7</accession>
<dbReference type="GO" id="GO:0016887">
    <property type="term" value="F:ATP hydrolysis activity"/>
    <property type="evidence" value="ECO:0007669"/>
    <property type="project" value="InterPro"/>
</dbReference>
<dbReference type="RefSeq" id="WP_057748106.1">
    <property type="nucleotide sequence ID" value="NZ_BJVH01000001.1"/>
</dbReference>
<feature type="binding site" evidence="5">
    <location>
        <position position="423"/>
    </location>
    <ligand>
        <name>ATP</name>
        <dbReference type="ChEBI" id="CHEBI:30616"/>
    </ligand>
</feature>
<evidence type="ECO:0000256" key="2">
    <source>
        <dbReference type="ARBA" id="ARBA00022741"/>
    </source>
</evidence>
<keyword evidence="2 5" id="KW-0547">Nucleotide-binding</keyword>
<keyword evidence="8" id="KW-0378">Hydrolase</keyword>
<feature type="domain" description="Clp ATPase C-terminal" evidence="7">
    <location>
        <begin position="365"/>
        <end position="459"/>
    </location>
</feature>
<name>A0A0R2IQY7_9LACO</name>
<dbReference type="Gene3D" id="1.10.8.60">
    <property type="match status" value="1"/>
</dbReference>
<proteinExistence type="inferred from homology"/>
<dbReference type="InterPro" id="IPR019489">
    <property type="entry name" value="Clp_ATPase_C"/>
</dbReference>
<dbReference type="EMBL" id="JQBR01000001">
    <property type="protein sequence ID" value="KRN67618.1"/>
    <property type="molecule type" value="Genomic_DNA"/>
</dbReference>
<sequence>MAEIDKTPKQIVRELDEYVIGQNAAKKAVSIALRNRYRRLQLPVGMQNDITPKNLLMIGPTGVGKTEIARRLAKVVDAPFVKVEASKFTEVGYVGRDVESMIRDLVNVSVQMEKKSQFKDVRAEAVKRADNRLVKLLVPATKKETTQKQNGIDFQNLMSMVEKMQQGENPDVTNNVNEEVSDEVRDQRLSVAEQLKRGQLENSEVTISMEDPQQNTGMNSMMGQMGIDLSESLSQMMPKKRIQRTVPVSEAREILIREESEKLVNSGDLYHDAIKRAENTGIVFIDEIDKIIAKSKQNSGEVSREGVQRDILPIVEGSQINTKYGPINTDHILFIASGAFHDSKPSDLIAELQGRFPIRVELNDLSKEDFVKILTEPNNALVKQYIALVGTDNIKLTFTIEAINKIAEIAFKVNHETENIGARRLHTILEKLLEDILYEGADMEMGEITITEHYVEEKIGDIAGDKDLSQYIL</sequence>
<dbReference type="Gene3D" id="1.10.8.10">
    <property type="entry name" value="DNA helicase RuvA subunit, C-terminal domain"/>
    <property type="match status" value="1"/>
</dbReference>
<evidence type="ECO:0000313" key="8">
    <source>
        <dbReference type="EMBL" id="KRN67618.1"/>
    </source>
</evidence>
<dbReference type="InterPro" id="IPR004491">
    <property type="entry name" value="HslU"/>
</dbReference>
<dbReference type="GO" id="GO:0005524">
    <property type="term" value="F:ATP binding"/>
    <property type="evidence" value="ECO:0007669"/>
    <property type="project" value="UniProtKB-UniRule"/>
</dbReference>
<dbReference type="Pfam" id="PF07724">
    <property type="entry name" value="AAA_2"/>
    <property type="match status" value="1"/>
</dbReference>
<dbReference type="GO" id="GO:0009376">
    <property type="term" value="C:HslUV protease complex"/>
    <property type="evidence" value="ECO:0007669"/>
    <property type="project" value="UniProtKB-UniRule"/>
</dbReference>
<dbReference type="Gene3D" id="3.40.50.300">
    <property type="entry name" value="P-loop containing nucleotide triphosphate hydrolases"/>
    <property type="match status" value="2"/>
</dbReference>
<dbReference type="InterPro" id="IPR003959">
    <property type="entry name" value="ATPase_AAA_core"/>
</dbReference>
<dbReference type="PATRIC" id="fig|319652.3.peg.163"/>
<keyword evidence="5" id="KW-0963">Cytoplasm</keyword>
<evidence type="ECO:0000256" key="1">
    <source>
        <dbReference type="ARBA" id="ARBA00009771"/>
    </source>
</evidence>
<feature type="domain" description="AAA+ ATPase" evidence="6">
    <location>
        <begin position="51"/>
        <end position="362"/>
    </location>
</feature>
<evidence type="ECO:0000256" key="5">
    <source>
        <dbReference type="HAMAP-Rule" id="MF_00249"/>
    </source>
</evidence>
<feature type="binding site" evidence="5">
    <location>
        <position position="351"/>
    </location>
    <ligand>
        <name>ATP</name>
        <dbReference type="ChEBI" id="CHEBI:30616"/>
    </ligand>
</feature>
<evidence type="ECO:0000256" key="4">
    <source>
        <dbReference type="ARBA" id="ARBA00023186"/>
    </source>
</evidence>
<dbReference type="InterPro" id="IPR003593">
    <property type="entry name" value="AAA+_ATPase"/>
</dbReference>
<dbReference type="Pfam" id="PF10431">
    <property type="entry name" value="ClpB_D2-small"/>
    <property type="match status" value="1"/>
</dbReference>
<dbReference type="InterPro" id="IPR027417">
    <property type="entry name" value="P-loop_NTPase"/>
</dbReference>
<keyword evidence="8" id="KW-0645">Protease</keyword>
<dbReference type="SUPFAM" id="SSF52540">
    <property type="entry name" value="P-loop containing nucleoside triphosphate hydrolases"/>
    <property type="match status" value="1"/>
</dbReference>
<reference evidence="8 9" key="1">
    <citation type="journal article" date="2015" name="Genome Announc.">
        <title>Expanding the biotechnology potential of lactobacilli through comparative genomics of 213 strains and associated genera.</title>
        <authorList>
            <person name="Sun Z."/>
            <person name="Harris H.M."/>
            <person name="McCann A."/>
            <person name="Guo C."/>
            <person name="Argimon S."/>
            <person name="Zhang W."/>
            <person name="Yang X."/>
            <person name="Jeffery I.B."/>
            <person name="Cooney J.C."/>
            <person name="Kagawa T.F."/>
            <person name="Liu W."/>
            <person name="Song Y."/>
            <person name="Salvetti E."/>
            <person name="Wrobel A."/>
            <person name="Rasinkangas P."/>
            <person name="Parkhill J."/>
            <person name="Rea M.C."/>
            <person name="O'Sullivan O."/>
            <person name="Ritari J."/>
            <person name="Douillard F.P."/>
            <person name="Paul Ross R."/>
            <person name="Yang R."/>
            <person name="Briner A.E."/>
            <person name="Felis G.E."/>
            <person name="de Vos W.M."/>
            <person name="Barrangou R."/>
            <person name="Klaenhammer T.R."/>
            <person name="Caufield P.W."/>
            <person name="Cui Y."/>
            <person name="Zhang H."/>
            <person name="O'Toole P.W."/>
        </authorList>
    </citation>
    <scope>NUCLEOTIDE SEQUENCE [LARGE SCALE GENOMIC DNA]</scope>
    <source>
        <strain evidence="8 9">DSM 17757</strain>
    </source>
</reference>
<dbReference type="GO" id="GO:0008233">
    <property type="term" value="F:peptidase activity"/>
    <property type="evidence" value="ECO:0007669"/>
    <property type="project" value="UniProtKB-KW"/>
</dbReference>
<comment type="subcellular location">
    <subcellularLocation>
        <location evidence="5">Cytoplasm</location>
    </subcellularLocation>
</comment>
<dbReference type="OrthoDB" id="9804062at2"/>
<comment type="subunit">
    <text evidence="5">A double ring-shaped homohexamer of HslV is capped on each side by a ring-shaped HslU homohexamer. The assembly of the HslU/HslV complex is dependent on binding of ATP.</text>
</comment>
<evidence type="ECO:0000259" key="6">
    <source>
        <dbReference type="SMART" id="SM00382"/>
    </source>
</evidence>
<keyword evidence="9" id="KW-1185">Reference proteome</keyword>
<organism evidence="8 9">
    <name type="scientific">Pediococcus cellicola</name>
    <dbReference type="NCBI Taxonomy" id="319652"/>
    <lineage>
        <taxon>Bacteria</taxon>
        <taxon>Bacillati</taxon>
        <taxon>Bacillota</taxon>
        <taxon>Bacilli</taxon>
        <taxon>Lactobacillales</taxon>
        <taxon>Lactobacillaceae</taxon>
        <taxon>Pediococcus</taxon>
    </lineage>
</organism>
<dbReference type="PANTHER" id="PTHR48102:SF3">
    <property type="entry name" value="ATP-DEPENDENT PROTEASE ATPASE SUBUNIT HSLU"/>
    <property type="match status" value="1"/>
</dbReference>
<dbReference type="GO" id="GO:0043335">
    <property type="term" value="P:protein unfolding"/>
    <property type="evidence" value="ECO:0007669"/>
    <property type="project" value="UniProtKB-UniRule"/>
</dbReference>
<feature type="binding site" evidence="5">
    <location>
        <position position="286"/>
    </location>
    <ligand>
        <name>ATP</name>
        <dbReference type="ChEBI" id="CHEBI:30616"/>
    </ligand>
</feature>
<comment type="caution">
    <text evidence="8">The sequence shown here is derived from an EMBL/GenBank/DDBJ whole genome shotgun (WGS) entry which is preliminary data.</text>
</comment>
<dbReference type="GO" id="GO:0036402">
    <property type="term" value="F:proteasome-activating activity"/>
    <property type="evidence" value="ECO:0007669"/>
    <property type="project" value="UniProtKB-UniRule"/>
</dbReference>
<dbReference type="NCBIfam" id="NF003544">
    <property type="entry name" value="PRK05201.1"/>
    <property type="match status" value="1"/>
</dbReference>
<evidence type="ECO:0000256" key="3">
    <source>
        <dbReference type="ARBA" id="ARBA00022840"/>
    </source>
</evidence>
<evidence type="ECO:0000259" key="7">
    <source>
        <dbReference type="SMART" id="SM01086"/>
    </source>
</evidence>
<comment type="function">
    <text evidence="5">ATPase subunit of a proteasome-like degradation complex; this subunit has chaperone activity. The binding of ATP and its subsequent hydrolysis by HslU are essential for unfolding of protein substrates subsequently hydrolyzed by HslV. HslU recognizes the N-terminal part of its protein substrates and unfolds these before they are guided to HslV for hydrolysis.</text>
</comment>
<evidence type="ECO:0000313" key="9">
    <source>
        <dbReference type="Proteomes" id="UP000051568"/>
    </source>
</evidence>
<protein>
    <recommendedName>
        <fullName evidence="5">ATP-dependent protease ATPase subunit HslU</fullName>
    </recommendedName>
    <alternativeName>
        <fullName evidence="5">Unfoldase HslU</fullName>
    </alternativeName>
</protein>
<feature type="binding site" evidence="5">
    <location>
        <begin position="62"/>
        <end position="67"/>
    </location>
    <ligand>
        <name>ATP</name>
        <dbReference type="ChEBI" id="CHEBI:30616"/>
    </ligand>
</feature>
<comment type="similarity">
    <text evidence="1 5">Belongs to the ClpX chaperone family. HslU subfamily.</text>
</comment>
<dbReference type="InterPro" id="IPR050052">
    <property type="entry name" value="ATP-dep_Clp_protease_ClpX"/>
</dbReference>
<feature type="binding site" evidence="5">
    <location>
        <position position="20"/>
    </location>
    <ligand>
        <name>ATP</name>
        <dbReference type="ChEBI" id="CHEBI:30616"/>
    </ligand>
</feature>
<keyword evidence="4 5" id="KW-0143">Chaperone</keyword>
<gene>
    <name evidence="5" type="primary">hslU</name>
    <name evidence="8" type="ORF">IV80_GL000161</name>
</gene>
<dbReference type="SMART" id="SM01086">
    <property type="entry name" value="ClpB_D2-small"/>
    <property type="match status" value="1"/>
</dbReference>
<dbReference type="PANTHER" id="PTHR48102">
    <property type="entry name" value="ATP-DEPENDENT CLP PROTEASE ATP-BINDING SUBUNIT CLPX-LIKE, MITOCHONDRIAL-RELATED"/>
    <property type="match status" value="1"/>
</dbReference>
<dbReference type="NCBIfam" id="TIGR00390">
    <property type="entry name" value="hslU"/>
    <property type="match status" value="1"/>
</dbReference>
<dbReference type="STRING" id="319652.IV80_GL000161"/>